<dbReference type="InterPro" id="IPR036188">
    <property type="entry name" value="FAD/NAD-bd_sf"/>
</dbReference>
<sequence>MTKTFDVVGIGFGPANIALAALFDDEGIFNNSVFLEKSKTPVWQEEMLFENALDIHSNIQNIPHRDLATLRSPRSRYTFMNYLHSTGKLLSHLNMDLLMPMRPDFAGYVSWVSSQLSNYLRTDQAVDKITMLDDIHSHVYRIDVKGKEPVFARNVIVGTGREAYIPKPFQNVIDDDRVFHLTSYKTSHTALMKKGAKNFAVIGSSQSAAEILLHMSKYEPRLELHSFMRRFAYPLKDTSPFMSEIFFPSFTDMYFEADDSLKKRIDMDVHRTNYGACDMDVLTELYRQIYYDKMHGANRITINRLTDIISAEADESGVHLTVRDARTMETRKEIFDGVVLATGFRNIGTSESSVRIPAVLDGISDMLDLSDDGCAQVDRSYRVKLKPGLESAGSLILNGLCETSHGMGDAGSLSLLASRSQIIAGALSWNDGKKNSVSTDEVAAQ</sequence>
<keyword evidence="6" id="KW-0521">NADP</keyword>
<keyword evidence="5" id="KW-0274">FAD</keyword>
<dbReference type="RefSeq" id="WP_099911225.1">
    <property type="nucleotide sequence ID" value="NZ_AWWI01000082.1"/>
</dbReference>
<evidence type="ECO:0000256" key="1">
    <source>
        <dbReference type="ARBA" id="ARBA00001974"/>
    </source>
</evidence>
<dbReference type="Gene3D" id="3.50.50.60">
    <property type="entry name" value="FAD/NAD(P)-binding domain"/>
    <property type="match status" value="1"/>
</dbReference>
<evidence type="ECO:0000256" key="4">
    <source>
        <dbReference type="ARBA" id="ARBA00022630"/>
    </source>
</evidence>
<dbReference type="EMBL" id="AWWI01000082">
    <property type="protein sequence ID" value="PIL19837.1"/>
    <property type="molecule type" value="Genomic_DNA"/>
</dbReference>
<dbReference type="SUPFAM" id="SSF51905">
    <property type="entry name" value="FAD/NAD(P)-binding domain"/>
    <property type="match status" value="1"/>
</dbReference>
<evidence type="ECO:0000313" key="9">
    <source>
        <dbReference type="Proteomes" id="UP000231259"/>
    </source>
</evidence>
<dbReference type="GO" id="GO:0006879">
    <property type="term" value="P:intracellular iron ion homeostasis"/>
    <property type="evidence" value="ECO:0007669"/>
    <property type="project" value="TreeGrafter"/>
</dbReference>
<comment type="pathway">
    <text evidence="2">Siderophore biosynthesis.</text>
</comment>
<comment type="caution">
    <text evidence="8">The sequence shown here is derived from an EMBL/GenBank/DDBJ whole genome shotgun (WGS) entry which is preliminary data.</text>
</comment>
<dbReference type="Proteomes" id="UP000231259">
    <property type="component" value="Unassembled WGS sequence"/>
</dbReference>
<evidence type="ECO:0000256" key="5">
    <source>
        <dbReference type="ARBA" id="ARBA00022827"/>
    </source>
</evidence>
<evidence type="ECO:0000256" key="6">
    <source>
        <dbReference type="ARBA" id="ARBA00022857"/>
    </source>
</evidence>
<accession>A0A2G8RE48</accession>
<evidence type="ECO:0000256" key="3">
    <source>
        <dbReference type="ARBA" id="ARBA00007588"/>
    </source>
</evidence>
<keyword evidence="9" id="KW-1185">Reference proteome</keyword>
<comment type="similarity">
    <text evidence="3">Belongs to the lysine N(6)-hydroxylase/L-ornithine N(5)-oxygenase family.</text>
</comment>
<evidence type="ECO:0008006" key="10">
    <source>
        <dbReference type="Google" id="ProtNLM"/>
    </source>
</evidence>
<keyword evidence="7" id="KW-0560">Oxidoreductase</keyword>
<evidence type="ECO:0000256" key="7">
    <source>
        <dbReference type="ARBA" id="ARBA00023002"/>
    </source>
</evidence>
<organism evidence="8 9">
    <name type="scientific">Puniceibacterium antarcticum</name>
    <dbReference type="NCBI Taxonomy" id="1206336"/>
    <lineage>
        <taxon>Bacteria</taxon>
        <taxon>Pseudomonadati</taxon>
        <taxon>Pseudomonadota</taxon>
        <taxon>Alphaproteobacteria</taxon>
        <taxon>Rhodobacterales</taxon>
        <taxon>Paracoccaceae</taxon>
        <taxon>Puniceibacterium</taxon>
    </lineage>
</organism>
<protein>
    <recommendedName>
        <fullName evidence="10">L-ornithine 5-monooxygenase</fullName>
    </recommendedName>
</protein>
<dbReference type="Pfam" id="PF13434">
    <property type="entry name" value="Lys_Orn_oxgnase"/>
    <property type="match status" value="1"/>
</dbReference>
<dbReference type="InterPro" id="IPR025700">
    <property type="entry name" value="Lys/Orn_oxygenase"/>
</dbReference>
<evidence type="ECO:0000313" key="8">
    <source>
        <dbReference type="EMBL" id="PIL19837.1"/>
    </source>
</evidence>
<gene>
    <name evidence="8" type="ORF">P775_12590</name>
</gene>
<name>A0A2G8RE48_9RHOB</name>
<proteinExistence type="inferred from homology"/>
<dbReference type="PANTHER" id="PTHR42802">
    <property type="entry name" value="MONOOXYGENASE"/>
    <property type="match status" value="1"/>
</dbReference>
<reference evidence="8 9" key="1">
    <citation type="submission" date="2013-09" db="EMBL/GenBank/DDBJ databases">
        <title>Genome sequencing of Phaeobacter antarcticus sp. nov. SM1211.</title>
        <authorList>
            <person name="Zhang X.-Y."/>
            <person name="Liu C."/>
            <person name="Chen X.-L."/>
            <person name="Xie B.-B."/>
            <person name="Qin Q.-L."/>
            <person name="Rong J.-C."/>
            <person name="Zhang Y.-Z."/>
        </authorList>
    </citation>
    <scope>NUCLEOTIDE SEQUENCE [LARGE SCALE GENOMIC DNA]</scope>
    <source>
        <strain evidence="8 9">SM1211</strain>
    </source>
</reference>
<dbReference type="OrthoDB" id="7527071at2"/>
<keyword evidence="4" id="KW-0285">Flavoprotein</keyword>
<dbReference type="GO" id="GO:0016491">
    <property type="term" value="F:oxidoreductase activity"/>
    <property type="evidence" value="ECO:0007669"/>
    <property type="project" value="UniProtKB-KW"/>
</dbReference>
<comment type="cofactor">
    <cofactor evidence="1">
        <name>FAD</name>
        <dbReference type="ChEBI" id="CHEBI:57692"/>
    </cofactor>
</comment>
<evidence type="ECO:0000256" key="2">
    <source>
        <dbReference type="ARBA" id="ARBA00004924"/>
    </source>
</evidence>
<dbReference type="AlphaFoldDB" id="A0A2G8RE48"/>
<dbReference type="PANTHER" id="PTHR42802:SF1">
    <property type="entry name" value="L-ORNITHINE N(5)-MONOOXYGENASE"/>
    <property type="match status" value="1"/>
</dbReference>